<evidence type="ECO:0000313" key="2">
    <source>
        <dbReference type="EMBL" id="SFO04644.1"/>
    </source>
</evidence>
<dbReference type="AlphaFoldDB" id="A0A1I5DZE8"/>
<organism evidence="2 3">
    <name type="scientific">Mycetocola miduiensis</name>
    <dbReference type="NCBI Taxonomy" id="995034"/>
    <lineage>
        <taxon>Bacteria</taxon>
        <taxon>Bacillati</taxon>
        <taxon>Actinomycetota</taxon>
        <taxon>Actinomycetes</taxon>
        <taxon>Micrococcales</taxon>
        <taxon>Microbacteriaceae</taxon>
        <taxon>Mycetocola</taxon>
    </lineage>
</organism>
<dbReference type="PANTHER" id="PTHR22916">
    <property type="entry name" value="GLYCOSYLTRANSFERASE"/>
    <property type="match status" value="1"/>
</dbReference>
<dbReference type="Gene3D" id="3.90.550.10">
    <property type="entry name" value="Spore Coat Polysaccharide Biosynthesis Protein SpsA, Chain A"/>
    <property type="match status" value="1"/>
</dbReference>
<feature type="domain" description="Glycosyltransferase 2-like" evidence="1">
    <location>
        <begin position="3"/>
        <end position="145"/>
    </location>
</feature>
<gene>
    <name evidence="2" type="ORF">SAMN05216219_3189</name>
</gene>
<dbReference type="Pfam" id="PF00535">
    <property type="entry name" value="Glycos_transf_2"/>
    <property type="match status" value="1"/>
</dbReference>
<protein>
    <submittedName>
        <fullName evidence="2">Rhamnosyltransferase</fullName>
    </submittedName>
</protein>
<evidence type="ECO:0000313" key="3">
    <source>
        <dbReference type="Proteomes" id="UP000198867"/>
    </source>
</evidence>
<keyword evidence="2" id="KW-0808">Transferase</keyword>
<evidence type="ECO:0000259" key="1">
    <source>
        <dbReference type="Pfam" id="PF00535"/>
    </source>
</evidence>
<dbReference type="InterPro" id="IPR029044">
    <property type="entry name" value="Nucleotide-diphossugar_trans"/>
</dbReference>
<dbReference type="EMBL" id="FOVM01000012">
    <property type="protein sequence ID" value="SFO04644.1"/>
    <property type="molecule type" value="Genomic_DNA"/>
</dbReference>
<dbReference type="GO" id="GO:0016758">
    <property type="term" value="F:hexosyltransferase activity"/>
    <property type="evidence" value="ECO:0007669"/>
    <property type="project" value="UniProtKB-ARBA"/>
</dbReference>
<dbReference type="OrthoDB" id="9810303at2"/>
<accession>A0A1I5DZE8</accession>
<dbReference type="Proteomes" id="UP000198867">
    <property type="component" value="Unassembled WGS sequence"/>
</dbReference>
<dbReference type="PANTHER" id="PTHR22916:SF3">
    <property type="entry name" value="UDP-GLCNAC:BETAGAL BETA-1,3-N-ACETYLGLUCOSAMINYLTRANSFERASE-LIKE PROTEIN 1"/>
    <property type="match status" value="1"/>
</dbReference>
<dbReference type="CDD" id="cd00761">
    <property type="entry name" value="Glyco_tranf_GTA_type"/>
    <property type="match status" value="1"/>
</dbReference>
<dbReference type="InterPro" id="IPR001173">
    <property type="entry name" value="Glyco_trans_2-like"/>
</dbReference>
<sequence>MLTVAVLTYNGETYLERILSQLRAQLLDGGIEILVVDSGSTDDTLAIVKKFPEVRLHQIPNAEFGHGRTRNLAAQLARGEFVAFLTHDAIPLTHTWAREMLAPFAISPKIVAVMGKQVPRTGSFPLMKYEINGMFSGFGPDFGTSVFYHDEFIQDEGVLSAVSFYSDVNSVARRDFLVETIPYRDVPYAEDQLFGRDLVTAGYIKAYAPRGAVEHSNDLTLAEFRKRIFDETVGLRGIGTPIPEMTVRTQWRLTMRGVLGDTARILRDGQFSWKRKLYWLAVNPAFQVTKWHSYRKSTTVDLLDQDSLRAGSLEHSRKR</sequence>
<reference evidence="3" key="1">
    <citation type="submission" date="2016-10" db="EMBL/GenBank/DDBJ databases">
        <authorList>
            <person name="Varghese N."/>
            <person name="Submissions S."/>
        </authorList>
    </citation>
    <scope>NUCLEOTIDE SEQUENCE [LARGE SCALE GENOMIC DNA]</scope>
    <source>
        <strain evidence="3">CGMCC 1.11101</strain>
    </source>
</reference>
<dbReference type="SUPFAM" id="SSF53448">
    <property type="entry name" value="Nucleotide-diphospho-sugar transferases"/>
    <property type="match status" value="1"/>
</dbReference>
<keyword evidence="3" id="KW-1185">Reference proteome</keyword>
<dbReference type="STRING" id="995034.SAMN05216219_3189"/>
<name>A0A1I5DZE8_9MICO</name>
<proteinExistence type="predicted"/>